<dbReference type="CDD" id="cd02440">
    <property type="entry name" value="AdoMet_MTases"/>
    <property type="match status" value="1"/>
</dbReference>
<dbReference type="PANTHER" id="PTHR43861">
    <property type="entry name" value="TRANS-ACONITATE 2-METHYLTRANSFERASE-RELATED"/>
    <property type="match status" value="1"/>
</dbReference>
<dbReference type="InterPro" id="IPR041698">
    <property type="entry name" value="Methyltransf_25"/>
</dbReference>
<dbReference type="Proteomes" id="UP000465241">
    <property type="component" value="Unassembled WGS sequence"/>
</dbReference>
<evidence type="ECO:0000313" key="3">
    <source>
        <dbReference type="EMBL" id="GFG59680.1"/>
    </source>
</evidence>
<evidence type="ECO:0000256" key="1">
    <source>
        <dbReference type="ARBA" id="ARBA00022679"/>
    </source>
</evidence>
<reference evidence="3 4" key="1">
    <citation type="journal article" date="2019" name="Emerg. Microbes Infect.">
        <title>Comprehensive subspecies identification of 175 nontuberculous mycobacteria species based on 7547 genomic profiles.</title>
        <authorList>
            <person name="Matsumoto Y."/>
            <person name="Kinjo T."/>
            <person name="Motooka D."/>
            <person name="Nabeya D."/>
            <person name="Jung N."/>
            <person name="Uechi K."/>
            <person name="Horii T."/>
            <person name="Iida T."/>
            <person name="Fujita J."/>
            <person name="Nakamura S."/>
        </authorList>
    </citation>
    <scope>NUCLEOTIDE SEQUENCE [LARGE SCALE GENOMIC DNA]</scope>
    <source>
        <strain evidence="3 4">JCM 13392</strain>
    </source>
</reference>
<gene>
    <name evidence="3" type="ORF">MMUR_38160</name>
</gene>
<protein>
    <submittedName>
        <fullName evidence="3">SAM-dependent methyltransferase</fullName>
    </submittedName>
</protein>
<evidence type="ECO:0000313" key="4">
    <source>
        <dbReference type="Proteomes" id="UP000465241"/>
    </source>
</evidence>
<keyword evidence="1 3" id="KW-0808">Transferase</keyword>
<dbReference type="RefSeq" id="WP_193490141.1">
    <property type="nucleotide sequence ID" value="NZ_BAAAMC010000017.1"/>
</dbReference>
<dbReference type="AlphaFoldDB" id="A0A7I9WQP2"/>
<comment type="caution">
    <text evidence="3">The sequence shown here is derived from an EMBL/GenBank/DDBJ whole genome shotgun (WGS) entry which is preliminary data.</text>
</comment>
<dbReference type="Pfam" id="PF13649">
    <property type="entry name" value="Methyltransf_25"/>
    <property type="match status" value="1"/>
</dbReference>
<sequence>MGTRWTGTDAPRGDDYDRRWRRLARAGQNVHGEADLVQHLLQETGGTRVLDAGCGTGRVAIELAARGFSTLGVDADEGMLTAARSKAPGLSWVLADLSTWKAPEPVDLALLAGNVMIYLAPGSEAAVLQRMAATVVEGGLVVAGFTLRPDRLGLSDYDRHAEAAGLTPVHRWATWDRAPFTGGDYAVSVHRK</sequence>
<keyword evidence="3" id="KW-0489">Methyltransferase</keyword>
<name>A0A7I9WQP2_9MYCO</name>
<dbReference type="InterPro" id="IPR029063">
    <property type="entry name" value="SAM-dependent_MTases_sf"/>
</dbReference>
<organism evidence="3 4">
    <name type="scientific">Mycolicibacterium murale</name>
    <dbReference type="NCBI Taxonomy" id="182220"/>
    <lineage>
        <taxon>Bacteria</taxon>
        <taxon>Bacillati</taxon>
        <taxon>Actinomycetota</taxon>
        <taxon>Actinomycetes</taxon>
        <taxon>Mycobacteriales</taxon>
        <taxon>Mycobacteriaceae</taxon>
        <taxon>Mycolicibacterium</taxon>
    </lineage>
</organism>
<dbReference type="GO" id="GO:0032259">
    <property type="term" value="P:methylation"/>
    <property type="evidence" value="ECO:0007669"/>
    <property type="project" value="UniProtKB-KW"/>
</dbReference>
<evidence type="ECO:0000259" key="2">
    <source>
        <dbReference type="Pfam" id="PF13649"/>
    </source>
</evidence>
<dbReference type="SUPFAM" id="SSF53335">
    <property type="entry name" value="S-adenosyl-L-methionine-dependent methyltransferases"/>
    <property type="match status" value="1"/>
</dbReference>
<feature type="domain" description="Methyltransferase" evidence="2">
    <location>
        <begin position="49"/>
        <end position="139"/>
    </location>
</feature>
<dbReference type="Gene3D" id="3.40.50.150">
    <property type="entry name" value="Vaccinia Virus protein VP39"/>
    <property type="match status" value="1"/>
</dbReference>
<dbReference type="EMBL" id="BLKT01000003">
    <property type="protein sequence ID" value="GFG59680.1"/>
    <property type="molecule type" value="Genomic_DNA"/>
</dbReference>
<proteinExistence type="predicted"/>
<accession>A0A7I9WQP2</accession>
<dbReference type="GO" id="GO:0008168">
    <property type="term" value="F:methyltransferase activity"/>
    <property type="evidence" value="ECO:0007669"/>
    <property type="project" value="UniProtKB-KW"/>
</dbReference>
<keyword evidence="4" id="KW-1185">Reference proteome</keyword>